<feature type="coiled-coil region" evidence="1">
    <location>
        <begin position="28"/>
        <end position="74"/>
    </location>
</feature>
<protein>
    <submittedName>
        <fullName evidence="2">Uncharacterized protein</fullName>
    </submittedName>
</protein>
<organism evidence="2">
    <name type="scientific">viral metagenome</name>
    <dbReference type="NCBI Taxonomy" id="1070528"/>
    <lineage>
        <taxon>unclassified sequences</taxon>
        <taxon>metagenomes</taxon>
        <taxon>organismal metagenomes</taxon>
    </lineage>
</organism>
<keyword evidence="1" id="KW-0175">Coiled coil</keyword>
<dbReference type="AlphaFoldDB" id="A0A6C0HYZ1"/>
<sequence length="147" mass="17785">MEDNIREYDESYYDRLIDNEINANRNNINEEEELNKILMKSKEEYEIELIFQQLAEIERNTRILEEKIEGDKKKRNELFELVLRRLPYSGINIAMIEEIKKAIISYKELKNDKIILEKEICEKFKIYLKEIMPKLGEFAYNNIICLL</sequence>
<proteinExistence type="predicted"/>
<accession>A0A6C0HYZ1</accession>
<reference evidence="2" key="1">
    <citation type="journal article" date="2020" name="Nature">
        <title>Giant virus diversity and host interactions through global metagenomics.</title>
        <authorList>
            <person name="Schulz F."/>
            <person name="Roux S."/>
            <person name="Paez-Espino D."/>
            <person name="Jungbluth S."/>
            <person name="Walsh D.A."/>
            <person name="Denef V.J."/>
            <person name="McMahon K.D."/>
            <person name="Konstantinidis K.T."/>
            <person name="Eloe-Fadrosh E.A."/>
            <person name="Kyrpides N.C."/>
            <person name="Woyke T."/>
        </authorList>
    </citation>
    <scope>NUCLEOTIDE SEQUENCE</scope>
    <source>
        <strain evidence="2">GVMAG-M-3300023184-182</strain>
    </source>
</reference>
<name>A0A6C0HYZ1_9ZZZZ</name>
<evidence type="ECO:0000256" key="1">
    <source>
        <dbReference type="SAM" id="Coils"/>
    </source>
</evidence>
<dbReference type="EMBL" id="MN740043">
    <property type="protein sequence ID" value="QHT85580.1"/>
    <property type="molecule type" value="Genomic_DNA"/>
</dbReference>
<evidence type="ECO:0000313" key="2">
    <source>
        <dbReference type="EMBL" id="QHT85580.1"/>
    </source>
</evidence>